<name>A0AAF1KB66_9HYPH</name>
<dbReference type="Proteomes" id="UP000249499">
    <property type="component" value="Chromosome"/>
</dbReference>
<proteinExistence type="predicted"/>
<accession>A0AAF1KB66</accession>
<organism evidence="1 2">
    <name type="scientific">Rhizobium tumorigenes</name>
    <dbReference type="NCBI Taxonomy" id="2041385"/>
    <lineage>
        <taxon>Bacteria</taxon>
        <taxon>Pseudomonadati</taxon>
        <taxon>Pseudomonadota</taxon>
        <taxon>Alphaproteobacteria</taxon>
        <taxon>Hyphomicrobiales</taxon>
        <taxon>Rhizobiaceae</taxon>
        <taxon>Rhizobium/Agrobacterium group</taxon>
        <taxon>Rhizobium</taxon>
    </lineage>
</organism>
<keyword evidence="2" id="KW-1185">Reference proteome</keyword>
<reference evidence="1 2" key="1">
    <citation type="journal article" date="2018" name="Sci. Rep.">
        <title>Rhizobium tumorigenes sp. nov., a novel plant tumorigenic bacterium isolated from cane gall tumors on thornless blackberry.</title>
        <authorList>
            <person name="Kuzmanovi N."/>
            <person name="Smalla K."/>
            <person name="Gronow S."/>
            <person name="PuBawska J."/>
        </authorList>
    </citation>
    <scope>NUCLEOTIDE SEQUENCE [LARGE SCALE GENOMIC DNA]</scope>
    <source>
        <strain evidence="1 2">1078</strain>
    </source>
</reference>
<dbReference type="KEGG" id="rtu:PR017_02885"/>
<evidence type="ECO:0000313" key="2">
    <source>
        <dbReference type="Proteomes" id="UP000249499"/>
    </source>
</evidence>
<sequence length="313" mass="34979">MEKLLGNAIDSIEVGMQDFWNGSDRRLVSAVRNVYAGLLLLAKAVLWNESPGNDGSLVFITKVKKDGTIIRTGKTVDVKGIQDRFVEIGLSPDWGPLDALQSYRNDIEHLFSSADPNVVKEQLGRTLPLIQKLMGEYLGIDPRRQFSDDCWQALLETEHFFNELQAACAATFDNIDWESTEVPFPKTDMSCPNCGSHLIWQEHPDQRNAQHMHLICRNCGTEPDLEDCIEQALADSTAAARYLVMTDGDRAPIETCLSCGREAFIVDIGKCILCDFEIGGECAICGEHLSVQDYSPEYPDFCEYHAHVISKDD</sequence>
<dbReference type="EMBL" id="CP117255">
    <property type="protein sequence ID" value="WFR96111.1"/>
    <property type="molecule type" value="Genomic_DNA"/>
</dbReference>
<dbReference type="AlphaFoldDB" id="A0AAF1KB66"/>
<dbReference type="RefSeq" id="WP_111220145.1">
    <property type="nucleotide sequence ID" value="NZ_CP117255.1"/>
</dbReference>
<evidence type="ECO:0000313" key="1">
    <source>
        <dbReference type="EMBL" id="WFR96111.1"/>
    </source>
</evidence>
<gene>
    <name evidence="1" type="ORF">PR017_02885</name>
</gene>
<reference evidence="2" key="2">
    <citation type="journal article" date="2023" name="MicrobiologyOpen">
        <title>Genomics of the tumorigenes clade of the family Rhizobiaceae and description of Rhizobium rhododendri sp. nov.</title>
        <authorList>
            <person name="Kuzmanovic N."/>
            <person name="diCenzo G.C."/>
            <person name="Bunk B."/>
            <person name="Sproeer C."/>
            <person name="Fruehling A."/>
            <person name="Neumann-Schaal M."/>
            <person name="Overmann J."/>
            <person name="Smalla K."/>
        </authorList>
    </citation>
    <scope>NUCLEOTIDE SEQUENCE [LARGE SCALE GENOMIC DNA]</scope>
    <source>
        <strain evidence="2">1078</strain>
    </source>
</reference>
<protein>
    <submittedName>
        <fullName evidence="1">Uncharacterized protein</fullName>
    </submittedName>
</protein>